<proteinExistence type="predicted"/>
<feature type="region of interest" description="Disordered" evidence="1">
    <location>
        <begin position="1"/>
        <end position="46"/>
    </location>
</feature>
<evidence type="ECO:0000256" key="1">
    <source>
        <dbReference type="SAM" id="MobiDB-lite"/>
    </source>
</evidence>
<dbReference type="EMBL" id="SEKV01000202">
    <property type="protein sequence ID" value="TFY61577.1"/>
    <property type="molecule type" value="Genomic_DNA"/>
</dbReference>
<accession>A0A4Y9YIZ6</accession>
<gene>
    <name evidence="2" type="ORF">EVJ58_g4434</name>
</gene>
<dbReference type="AlphaFoldDB" id="A0A4Y9YIZ6"/>
<reference evidence="2 3" key="1">
    <citation type="submission" date="2019-01" db="EMBL/GenBank/DDBJ databases">
        <title>Genome sequencing of the rare red list fungi Fomitopsis rosea.</title>
        <authorList>
            <person name="Buettner E."/>
            <person name="Kellner H."/>
        </authorList>
    </citation>
    <scope>NUCLEOTIDE SEQUENCE [LARGE SCALE GENOMIC DNA]</scope>
    <source>
        <strain evidence="2 3">DSM 105464</strain>
    </source>
</reference>
<comment type="caution">
    <text evidence="2">The sequence shown here is derived from an EMBL/GenBank/DDBJ whole genome shotgun (WGS) entry which is preliminary data.</text>
</comment>
<protein>
    <submittedName>
        <fullName evidence="2">Uncharacterized protein</fullName>
    </submittedName>
</protein>
<evidence type="ECO:0000313" key="3">
    <source>
        <dbReference type="Proteomes" id="UP000298390"/>
    </source>
</evidence>
<sequence length="174" mass="19000">MSLQPEASNCMDSHADSLDSASRSSTVEDALKKHENKPDHPPSCAGLQEIVDHLDKVWSFPPHTVDLFGEWLTIQTFPLSPPGHLTSESPPDDDINDNDNNMDDMDDDNDNIDNIDDHDPTFITAKPRLPRVMQQLLVSGSASQVNPDGDIITIADGGEVLGHGRTTKGWLAHA</sequence>
<feature type="compositionally biased region" description="Polar residues" evidence="1">
    <location>
        <begin position="1"/>
        <end position="11"/>
    </location>
</feature>
<dbReference type="Proteomes" id="UP000298390">
    <property type="component" value="Unassembled WGS sequence"/>
</dbReference>
<evidence type="ECO:0000313" key="2">
    <source>
        <dbReference type="EMBL" id="TFY61577.1"/>
    </source>
</evidence>
<name>A0A4Y9YIZ6_9APHY</name>
<organism evidence="2 3">
    <name type="scientific">Rhodofomes roseus</name>
    <dbReference type="NCBI Taxonomy" id="34475"/>
    <lineage>
        <taxon>Eukaryota</taxon>
        <taxon>Fungi</taxon>
        <taxon>Dikarya</taxon>
        <taxon>Basidiomycota</taxon>
        <taxon>Agaricomycotina</taxon>
        <taxon>Agaricomycetes</taxon>
        <taxon>Polyporales</taxon>
        <taxon>Rhodofomes</taxon>
    </lineage>
</organism>
<feature type="compositionally biased region" description="Basic and acidic residues" evidence="1">
    <location>
        <begin position="29"/>
        <end position="40"/>
    </location>
</feature>